<dbReference type="EMBL" id="MN740593">
    <property type="protein sequence ID" value="QHS77700.1"/>
    <property type="molecule type" value="Genomic_DNA"/>
</dbReference>
<name>A0A6C0AE07_9ZZZZ</name>
<sequence>MEEIFNLIQKSNDEDYIKQIIKNNDLKNYNKYDDVDYFMYIANYLLKKKFYKAYYYLLKNGSPKFLLAYSNNSETTPSVLKFLKQIDEKYTNKSYKIIKSNINTSNLERIINLEKKSMIISFKDKNIIERI</sequence>
<organism evidence="1">
    <name type="scientific">viral metagenome</name>
    <dbReference type="NCBI Taxonomy" id="1070528"/>
    <lineage>
        <taxon>unclassified sequences</taxon>
        <taxon>metagenomes</taxon>
        <taxon>organismal metagenomes</taxon>
    </lineage>
</organism>
<accession>A0A6C0AE07</accession>
<protein>
    <submittedName>
        <fullName evidence="1">Uncharacterized protein</fullName>
    </submittedName>
</protein>
<reference evidence="1" key="1">
    <citation type="journal article" date="2020" name="Nature">
        <title>Giant virus diversity and host interactions through global metagenomics.</title>
        <authorList>
            <person name="Schulz F."/>
            <person name="Roux S."/>
            <person name="Paez-Espino D."/>
            <person name="Jungbluth S."/>
            <person name="Walsh D.A."/>
            <person name="Denef V.J."/>
            <person name="McMahon K.D."/>
            <person name="Konstantinidis K.T."/>
            <person name="Eloe-Fadrosh E.A."/>
            <person name="Kyrpides N.C."/>
            <person name="Woyke T."/>
        </authorList>
    </citation>
    <scope>NUCLEOTIDE SEQUENCE</scope>
    <source>
        <strain evidence="1">GVMAG-S-1021933-23</strain>
    </source>
</reference>
<dbReference type="AlphaFoldDB" id="A0A6C0AE07"/>
<proteinExistence type="predicted"/>
<evidence type="ECO:0000313" key="1">
    <source>
        <dbReference type="EMBL" id="QHS77700.1"/>
    </source>
</evidence>